<evidence type="ECO:0000256" key="11">
    <source>
        <dbReference type="ARBA" id="ARBA00023049"/>
    </source>
</evidence>
<protein>
    <recommendedName>
        <fullName evidence="14">Zinc carboxypeptidase A 1</fullName>
    </recommendedName>
</protein>
<evidence type="ECO:0000256" key="16">
    <source>
        <dbReference type="SAM" id="SignalP"/>
    </source>
</evidence>
<evidence type="ECO:0000256" key="2">
    <source>
        <dbReference type="ARBA" id="ARBA00004613"/>
    </source>
</evidence>
<evidence type="ECO:0000256" key="5">
    <source>
        <dbReference type="ARBA" id="ARBA00022645"/>
    </source>
</evidence>
<dbReference type="Gene3D" id="3.30.70.340">
    <property type="entry name" value="Metallocarboxypeptidase-like"/>
    <property type="match status" value="1"/>
</dbReference>
<evidence type="ECO:0000256" key="12">
    <source>
        <dbReference type="ARBA" id="ARBA00023157"/>
    </source>
</evidence>
<keyword evidence="11" id="KW-0482">Metalloprotease</keyword>
<comment type="similarity">
    <text evidence="3 15">Belongs to the peptidase M14 family.</text>
</comment>
<evidence type="ECO:0000259" key="17">
    <source>
        <dbReference type="PROSITE" id="PS52035"/>
    </source>
</evidence>
<dbReference type="PROSITE" id="PS52035">
    <property type="entry name" value="PEPTIDASE_M14"/>
    <property type="match status" value="1"/>
</dbReference>
<accession>A0A1Q3FRT8</accession>
<evidence type="ECO:0000256" key="9">
    <source>
        <dbReference type="ARBA" id="ARBA00022801"/>
    </source>
</evidence>
<dbReference type="PANTHER" id="PTHR11705">
    <property type="entry name" value="PROTEASE FAMILY M14 CARBOXYPEPTIDASE A,B"/>
    <property type="match status" value="1"/>
</dbReference>
<comment type="cofactor">
    <cofactor evidence="1">
        <name>Zn(2+)</name>
        <dbReference type="ChEBI" id="CHEBI:29105"/>
    </cofactor>
</comment>
<dbReference type="GO" id="GO:0005615">
    <property type="term" value="C:extracellular space"/>
    <property type="evidence" value="ECO:0007669"/>
    <property type="project" value="TreeGrafter"/>
</dbReference>
<evidence type="ECO:0000256" key="7">
    <source>
        <dbReference type="ARBA" id="ARBA00022723"/>
    </source>
</evidence>
<organism evidence="18">
    <name type="scientific">Culex tarsalis</name>
    <name type="common">Encephalitis mosquito</name>
    <dbReference type="NCBI Taxonomy" id="7177"/>
    <lineage>
        <taxon>Eukaryota</taxon>
        <taxon>Metazoa</taxon>
        <taxon>Ecdysozoa</taxon>
        <taxon>Arthropoda</taxon>
        <taxon>Hexapoda</taxon>
        <taxon>Insecta</taxon>
        <taxon>Pterygota</taxon>
        <taxon>Neoptera</taxon>
        <taxon>Endopterygota</taxon>
        <taxon>Diptera</taxon>
        <taxon>Nematocera</taxon>
        <taxon>Culicoidea</taxon>
        <taxon>Culicidae</taxon>
        <taxon>Culicinae</taxon>
        <taxon>Culicini</taxon>
        <taxon>Culex</taxon>
        <taxon>Culex</taxon>
    </lineage>
</organism>
<keyword evidence="7" id="KW-0479">Metal-binding</keyword>
<comment type="subcellular location">
    <subcellularLocation>
        <location evidence="2">Secreted</location>
    </subcellularLocation>
</comment>
<keyword evidence="8 16" id="KW-0732">Signal</keyword>
<dbReference type="InterPro" id="IPR057246">
    <property type="entry name" value="CARBOXYPEPT_ZN_1"/>
</dbReference>
<evidence type="ECO:0000313" key="18">
    <source>
        <dbReference type="EMBL" id="JAV30294.1"/>
    </source>
</evidence>
<dbReference type="CDD" id="cd03860">
    <property type="entry name" value="M14_CP_A-B_like"/>
    <property type="match status" value="1"/>
</dbReference>
<dbReference type="GO" id="GO:0008270">
    <property type="term" value="F:zinc ion binding"/>
    <property type="evidence" value="ECO:0007669"/>
    <property type="project" value="InterPro"/>
</dbReference>
<dbReference type="FunFam" id="3.40.630.10:FF:000040">
    <property type="entry name" value="zinc carboxypeptidase"/>
    <property type="match status" value="1"/>
</dbReference>
<evidence type="ECO:0000256" key="1">
    <source>
        <dbReference type="ARBA" id="ARBA00001947"/>
    </source>
</evidence>
<evidence type="ECO:0000256" key="13">
    <source>
        <dbReference type="ARBA" id="ARBA00057299"/>
    </source>
</evidence>
<feature type="signal peptide" evidence="16">
    <location>
        <begin position="1"/>
        <end position="19"/>
    </location>
</feature>
<dbReference type="GO" id="GO:0004181">
    <property type="term" value="F:metallocarboxypeptidase activity"/>
    <property type="evidence" value="ECO:0007669"/>
    <property type="project" value="InterPro"/>
</dbReference>
<keyword evidence="4" id="KW-0964">Secreted</keyword>
<sequence length="419" mass="48110">MRAWYGLLLLAIASSVVAGEKVRFDNYRVYEVTPRNAEQLQVLQYLEQVSDGYSFWEMPVQVDMNVRMVVPPHKFSDFEEMTARLGMDSSLKVENLQKLVDNEHPQHSKREGFGWKDYHTLEEMYAWFDELVAQYPDILRIESYGESYEGRDMRAVILSKKTGNPGIFLESNIHAREWITSATTTWILNQLLTSTDPAVQDLADNYDWYILPVTNPDGLVYTKDVNRMWRKNRTKHNVLCYGTDMNRNFPGHWMEGGASSNPCSDLYAGPEAGSDIETQNIMNYLIKHKDKIDFYLSFHSYGQYMLFPFGYEGADYSDNYYDWMEMAESAAVALFRRNQISYQLGTTADVLYTASGVSPDWAHGVEGIPIAITYEFRDAGSYGFILPADQIIPNAEEVLDSLVAFMSKGKELGYFPRRA</sequence>
<name>A0A1Q3FRT8_CULTA</name>
<reference evidence="18" key="1">
    <citation type="submission" date="2017-01" db="EMBL/GenBank/DDBJ databases">
        <title>A deep insight into the sialotranscriptome of adult male and female Cluex tarsalis mosquitoes.</title>
        <authorList>
            <person name="Ribeiro J.M."/>
            <person name="Moreira F."/>
            <person name="Bernard K.A."/>
            <person name="Calvo E."/>
        </authorList>
    </citation>
    <scope>NUCLEOTIDE SEQUENCE</scope>
    <source>
        <strain evidence="18">Kern County</strain>
        <tissue evidence="18">Salivary glands</tissue>
    </source>
</reference>
<comment type="function">
    <text evidence="13">Involved in the digestion of the blood meal.</text>
</comment>
<dbReference type="PROSITE" id="PS00132">
    <property type="entry name" value="CARBOXYPEPT_ZN_1"/>
    <property type="match status" value="1"/>
</dbReference>
<evidence type="ECO:0000256" key="14">
    <source>
        <dbReference type="ARBA" id="ARBA00069039"/>
    </source>
</evidence>
<keyword evidence="9" id="KW-0378">Hydrolase</keyword>
<dbReference type="GO" id="GO:0006508">
    <property type="term" value="P:proteolysis"/>
    <property type="evidence" value="ECO:0007669"/>
    <property type="project" value="UniProtKB-KW"/>
</dbReference>
<keyword evidence="5 18" id="KW-0121">Carboxypeptidase</keyword>
<feature type="domain" description="Peptidase M14" evidence="17">
    <location>
        <begin position="117"/>
        <end position="409"/>
    </location>
</feature>
<dbReference type="Pfam" id="PF00246">
    <property type="entry name" value="Peptidase_M14"/>
    <property type="match status" value="1"/>
</dbReference>
<keyword evidence="10" id="KW-0862">Zinc</keyword>
<feature type="chain" id="PRO_5012094695" description="Zinc carboxypeptidase A 1" evidence="16">
    <location>
        <begin position="20"/>
        <end position="419"/>
    </location>
</feature>
<dbReference type="Pfam" id="PF02244">
    <property type="entry name" value="Propep_M14"/>
    <property type="match status" value="1"/>
</dbReference>
<evidence type="ECO:0000256" key="8">
    <source>
        <dbReference type="ARBA" id="ARBA00022729"/>
    </source>
</evidence>
<proteinExistence type="inferred from homology"/>
<dbReference type="FunFam" id="3.30.70.340:FF:000002">
    <property type="entry name" value="Carboxypeptidase A"/>
    <property type="match status" value="1"/>
</dbReference>
<dbReference type="SUPFAM" id="SSF53187">
    <property type="entry name" value="Zn-dependent exopeptidases"/>
    <property type="match status" value="1"/>
</dbReference>
<evidence type="ECO:0000256" key="15">
    <source>
        <dbReference type="PROSITE-ProRule" id="PRU01379"/>
    </source>
</evidence>
<keyword evidence="12" id="KW-1015">Disulfide bond</keyword>
<dbReference type="PRINTS" id="PR00765">
    <property type="entry name" value="CRBOXYPTASEA"/>
</dbReference>
<dbReference type="AlphaFoldDB" id="A0A1Q3FRT8"/>
<dbReference type="SMART" id="SM00631">
    <property type="entry name" value="Zn_pept"/>
    <property type="match status" value="1"/>
</dbReference>
<evidence type="ECO:0000256" key="10">
    <source>
        <dbReference type="ARBA" id="ARBA00022833"/>
    </source>
</evidence>
<evidence type="ECO:0000256" key="3">
    <source>
        <dbReference type="ARBA" id="ARBA00005988"/>
    </source>
</evidence>
<dbReference type="InterPro" id="IPR000834">
    <property type="entry name" value="Peptidase_M14"/>
</dbReference>
<dbReference type="Gene3D" id="3.40.630.10">
    <property type="entry name" value="Zn peptidases"/>
    <property type="match status" value="1"/>
</dbReference>
<feature type="active site" description="Proton donor/acceptor" evidence="15">
    <location>
        <position position="375"/>
    </location>
</feature>
<dbReference type="InterPro" id="IPR003146">
    <property type="entry name" value="M14A_act_pep"/>
</dbReference>
<keyword evidence="6" id="KW-0645">Protease</keyword>
<evidence type="ECO:0000256" key="4">
    <source>
        <dbReference type="ARBA" id="ARBA00022525"/>
    </source>
</evidence>
<dbReference type="InterPro" id="IPR036990">
    <property type="entry name" value="M14A-like_propep"/>
</dbReference>
<dbReference type="PANTHER" id="PTHR11705:SF123">
    <property type="entry name" value="PEPTIDASE M14 CARBOXYPEPTIDASE A DOMAIN-CONTAINING PROTEIN-RELATED"/>
    <property type="match status" value="1"/>
</dbReference>
<evidence type="ECO:0000256" key="6">
    <source>
        <dbReference type="ARBA" id="ARBA00022670"/>
    </source>
</evidence>
<dbReference type="SUPFAM" id="SSF54897">
    <property type="entry name" value="Protease propeptides/inhibitors"/>
    <property type="match status" value="1"/>
</dbReference>
<dbReference type="EMBL" id="GFDL01004751">
    <property type="protein sequence ID" value="JAV30294.1"/>
    <property type="molecule type" value="Transcribed_RNA"/>
</dbReference>